<reference evidence="2" key="1">
    <citation type="journal article" date="2019" name="Int. J. Syst. Evol. Microbiol.">
        <title>The Global Catalogue of Microorganisms (GCM) 10K type strain sequencing project: providing services to taxonomists for standard genome sequencing and annotation.</title>
        <authorList>
            <consortium name="The Broad Institute Genomics Platform"/>
            <consortium name="The Broad Institute Genome Sequencing Center for Infectious Disease"/>
            <person name="Wu L."/>
            <person name="Ma J."/>
        </authorList>
    </citation>
    <scope>NUCLEOTIDE SEQUENCE [LARGE SCALE GENOMIC DNA]</scope>
    <source>
        <strain evidence="2">IBRC-M 10813</strain>
    </source>
</reference>
<organism evidence="1 2">
    <name type="scientific">Salinithrix halophila</name>
    <dbReference type="NCBI Taxonomy" id="1485204"/>
    <lineage>
        <taxon>Bacteria</taxon>
        <taxon>Bacillati</taxon>
        <taxon>Bacillota</taxon>
        <taxon>Bacilli</taxon>
        <taxon>Bacillales</taxon>
        <taxon>Thermoactinomycetaceae</taxon>
        <taxon>Salinithrix</taxon>
    </lineage>
</organism>
<dbReference type="RefSeq" id="WP_380703209.1">
    <property type="nucleotide sequence ID" value="NZ_JBHSAP010000007.1"/>
</dbReference>
<accession>A0ABV8JDC5</accession>
<gene>
    <name evidence="1" type="ORF">ACFOUO_06185</name>
</gene>
<proteinExistence type="predicted"/>
<dbReference type="EMBL" id="JBHSAP010000007">
    <property type="protein sequence ID" value="MFC4076398.1"/>
    <property type="molecule type" value="Genomic_DNA"/>
</dbReference>
<dbReference type="Proteomes" id="UP001595843">
    <property type="component" value="Unassembled WGS sequence"/>
</dbReference>
<protein>
    <recommendedName>
        <fullName evidence="3">Lipoprotein</fullName>
    </recommendedName>
</protein>
<sequence>MKKYGLGVLILLVFTGCDKVEGSWLLYPKNQSGCFTTMIFHEDWEADKWVVFVSKAQVDSVTQGHYSMLDDNRVRVDLSGKTKIYRFRRPEERKLLLKEEENNTECRYVYDGK</sequence>
<comment type="caution">
    <text evidence="1">The sequence shown here is derived from an EMBL/GenBank/DDBJ whole genome shotgun (WGS) entry which is preliminary data.</text>
</comment>
<evidence type="ECO:0008006" key="3">
    <source>
        <dbReference type="Google" id="ProtNLM"/>
    </source>
</evidence>
<evidence type="ECO:0000313" key="1">
    <source>
        <dbReference type="EMBL" id="MFC4076398.1"/>
    </source>
</evidence>
<name>A0ABV8JDC5_9BACL</name>
<evidence type="ECO:0000313" key="2">
    <source>
        <dbReference type="Proteomes" id="UP001595843"/>
    </source>
</evidence>
<dbReference type="PROSITE" id="PS51257">
    <property type="entry name" value="PROKAR_LIPOPROTEIN"/>
    <property type="match status" value="1"/>
</dbReference>
<keyword evidence="2" id="KW-1185">Reference proteome</keyword>